<gene>
    <name evidence="2" type="ORF">ACS04_15720</name>
</gene>
<protein>
    <submittedName>
        <fullName evidence="2">Uncharacterized protein</fullName>
    </submittedName>
</protein>
<proteinExistence type="predicted"/>
<dbReference type="AlphaFoldDB" id="A0A0J6XRG0"/>
<organism evidence="2 3">
    <name type="scientific">Streptomyces roseus</name>
    <dbReference type="NCBI Taxonomy" id="66430"/>
    <lineage>
        <taxon>Bacteria</taxon>
        <taxon>Bacillati</taxon>
        <taxon>Actinomycetota</taxon>
        <taxon>Actinomycetes</taxon>
        <taxon>Kitasatosporales</taxon>
        <taxon>Streptomycetaceae</taxon>
        <taxon>Streptomyces</taxon>
    </lineage>
</organism>
<feature type="region of interest" description="Disordered" evidence="1">
    <location>
        <begin position="1"/>
        <end position="78"/>
    </location>
</feature>
<dbReference type="EMBL" id="LFML01000060">
    <property type="protein sequence ID" value="KMO96867.1"/>
    <property type="molecule type" value="Genomic_DNA"/>
</dbReference>
<evidence type="ECO:0000313" key="2">
    <source>
        <dbReference type="EMBL" id="KMO96867.1"/>
    </source>
</evidence>
<keyword evidence="3" id="KW-1185">Reference proteome</keyword>
<dbReference type="PATRIC" id="fig|66430.4.peg.5827"/>
<reference evidence="2 3" key="1">
    <citation type="submission" date="2015-06" db="EMBL/GenBank/DDBJ databases">
        <title>Recapitulation of the evolution of biosynthetic gene clusters reveals hidden chemical diversity on bacterial genomes.</title>
        <authorList>
            <person name="Cruz-Morales P."/>
            <person name="Martinez-Guerrero C."/>
            <person name="Morales-Escalante M.A."/>
            <person name="Yanez-Guerra L.A."/>
            <person name="Kopp J.F."/>
            <person name="Feldmann J."/>
            <person name="Ramos-Aboites H.E."/>
            <person name="Barona-Gomez F."/>
        </authorList>
    </citation>
    <scope>NUCLEOTIDE SEQUENCE [LARGE SCALE GENOMIC DNA]</scope>
    <source>
        <strain evidence="2 3">ATCC 31245</strain>
    </source>
</reference>
<name>A0A0J6XRG0_9ACTN</name>
<comment type="caution">
    <text evidence="2">The sequence shown here is derived from an EMBL/GenBank/DDBJ whole genome shotgun (WGS) entry which is preliminary data.</text>
</comment>
<evidence type="ECO:0000256" key="1">
    <source>
        <dbReference type="SAM" id="MobiDB-lite"/>
    </source>
</evidence>
<sequence>MGWEQPGSLAGGHTVDMTEHRFPVDLTSTDSADGYNGHDDTASTPREARKPLYRHSLRYESPAGETGAGPEGHTPRTPRGLTVVTCACGLATGALPSDDARLVYEEHRNVIRDETMRHGPRPPWQA</sequence>
<evidence type="ECO:0000313" key="3">
    <source>
        <dbReference type="Proteomes" id="UP000035932"/>
    </source>
</evidence>
<dbReference type="Proteomes" id="UP000035932">
    <property type="component" value="Unassembled WGS sequence"/>
</dbReference>
<feature type="compositionally biased region" description="Basic and acidic residues" evidence="1">
    <location>
        <begin position="36"/>
        <end position="50"/>
    </location>
</feature>
<accession>A0A0J6XRG0</accession>